<dbReference type="FunFam" id="1.25.40.10:FF:000062">
    <property type="entry name" value="Signal recognition particle subunit SRP72"/>
    <property type="match status" value="1"/>
</dbReference>
<dbReference type="InterPro" id="IPR026270">
    <property type="entry name" value="SRP72"/>
</dbReference>
<keyword evidence="9 11" id="KW-0733">Signal recognition particle</keyword>
<evidence type="ECO:0000256" key="10">
    <source>
        <dbReference type="ARBA" id="ARBA00023274"/>
    </source>
</evidence>
<dbReference type="Proteomes" id="UP001152320">
    <property type="component" value="Chromosome 17"/>
</dbReference>
<dbReference type="PANTHER" id="PTHR14094">
    <property type="entry name" value="SIGNAL RECOGNITION PARTICLE 72"/>
    <property type="match status" value="1"/>
</dbReference>
<dbReference type="OrthoDB" id="5421607at2759"/>
<keyword evidence="7" id="KW-0802">TPR repeat</keyword>
<evidence type="ECO:0000313" key="15">
    <source>
        <dbReference type="EMBL" id="KAJ8026302.1"/>
    </source>
</evidence>
<comment type="function">
    <text evidence="11">Component of the signal recognition particle (SRP) complex, a ribonucleoprotein complex that mediates the cotranslational targeting of secretory and membrane proteins to the endoplasmic reticulum (ER).</text>
</comment>
<dbReference type="SUPFAM" id="SSF48452">
    <property type="entry name" value="TPR-like"/>
    <property type="match status" value="3"/>
</dbReference>
<keyword evidence="5 11" id="KW-0963">Cytoplasm</keyword>
<dbReference type="GO" id="GO:0043022">
    <property type="term" value="F:ribosome binding"/>
    <property type="evidence" value="ECO:0007669"/>
    <property type="project" value="TreeGrafter"/>
</dbReference>
<dbReference type="Pfam" id="PF13181">
    <property type="entry name" value="TPR_8"/>
    <property type="match status" value="1"/>
</dbReference>
<keyword evidence="6" id="KW-0677">Repeat</keyword>
<dbReference type="GO" id="GO:0005783">
    <property type="term" value="C:endoplasmic reticulum"/>
    <property type="evidence" value="ECO:0007669"/>
    <property type="project" value="UniProtKB-SubCell"/>
</dbReference>
<evidence type="ECO:0000259" key="14">
    <source>
        <dbReference type="Pfam" id="PF08492"/>
    </source>
</evidence>
<evidence type="ECO:0000256" key="4">
    <source>
        <dbReference type="ARBA" id="ARBA00018350"/>
    </source>
</evidence>
<feature type="compositionally biased region" description="Basic residues" evidence="13">
    <location>
        <begin position="660"/>
        <end position="673"/>
    </location>
</feature>
<feature type="compositionally biased region" description="Basic and acidic residues" evidence="13">
    <location>
        <begin position="582"/>
        <end position="594"/>
    </location>
</feature>
<name>A0A9Q0YPU1_HOLLE</name>
<dbReference type="InterPro" id="IPR019734">
    <property type="entry name" value="TPR_rpt"/>
</dbReference>
<gene>
    <name evidence="15" type="ORF">HOLleu_34108</name>
</gene>
<feature type="compositionally biased region" description="Low complexity" evidence="13">
    <location>
        <begin position="612"/>
        <end position="640"/>
    </location>
</feature>
<organism evidence="15 16">
    <name type="scientific">Holothuria leucospilota</name>
    <name type="common">Black long sea cucumber</name>
    <name type="synonym">Mertensiothuria leucospilota</name>
    <dbReference type="NCBI Taxonomy" id="206669"/>
    <lineage>
        <taxon>Eukaryota</taxon>
        <taxon>Metazoa</taxon>
        <taxon>Echinodermata</taxon>
        <taxon>Eleutherozoa</taxon>
        <taxon>Echinozoa</taxon>
        <taxon>Holothuroidea</taxon>
        <taxon>Aspidochirotacea</taxon>
        <taxon>Aspidochirotida</taxon>
        <taxon>Holothuriidae</taxon>
        <taxon>Holothuria</taxon>
    </lineage>
</organism>
<dbReference type="PIRSF" id="PIRSF038922">
    <property type="entry name" value="SRP72"/>
    <property type="match status" value="1"/>
</dbReference>
<keyword evidence="8" id="KW-0256">Endoplasmic reticulum</keyword>
<evidence type="ECO:0000256" key="3">
    <source>
        <dbReference type="ARBA" id="ARBA00007676"/>
    </source>
</evidence>
<dbReference type="PANTHER" id="PTHR14094:SF9">
    <property type="entry name" value="SIGNAL RECOGNITION PARTICLE SUBUNIT SRP72"/>
    <property type="match status" value="1"/>
</dbReference>
<protein>
    <recommendedName>
        <fullName evidence="4 11">Signal recognition particle subunit SRP72</fullName>
    </recommendedName>
</protein>
<evidence type="ECO:0000256" key="11">
    <source>
        <dbReference type="PIRNR" id="PIRNR038922"/>
    </source>
</evidence>
<evidence type="ECO:0000256" key="6">
    <source>
        <dbReference type="ARBA" id="ARBA00022737"/>
    </source>
</evidence>
<dbReference type="GO" id="GO:0005786">
    <property type="term" value="C:signal recognition particle, endoplasmic reticulum targeting"/>
    <property type="evidence" value="ECO:0007669"/>
    <property type="project" value="UniProtKB-UniRule"/>
</dbReference>
<feature type="domain" description="Signal recognition particle SRP72 subunit RNA-binding" evidence="14">
    <location>
        <begin position="555"/>
        <end position="596"/>
    </location>
</feature>
<comment type="subcellular location">
    <subcellularLocation>
        <location evidence="2 11">Cytoplasm</location>
    </subcellularLocation>
    <subcellularLocation>
        <location evidence="1">Endoplasmic reticulum</location>
    </subcellularLocation>
</comment>
<evidence type="ECO:0000256" key="1">
    <source>
        <dbReference type="ARBA" id="ARBA00004240"/>
    </source>
</evidence>
<dbReference type="InterPro" id="IPR031545">
    <property type="entry name" value="SRP72_TPR-like"/>
</dbReference>
<feature type="compositionally biased region" description="Basic residues" evidence="13">
    <location>
        <begin position="560"/>
        <end position="571"/>
    </location>
</feature>
<keyword evidence="12" id="KW-0175">Coiled coil</keyword>
<dbReference type="Gene3D" id="1.25.40.10">
    <property type="entry name" value="Tetratricopeptide repeat domain"/>
    <property type="match status" value="2"/>
</dbReference>
<sequence length="673" mass="74886">MASKQPKDKITPLYAELNRYKLNGDYTNPRILSVASRLLKLDREDSIAFKCKIVCLIHQSEFAQAIKEIANNPNLASDLMFEKAYCQYRLNKIPDALKTLRTISDPDAKAKELLGQVLYRLEEYDECLDIYKDLIKNSSDDFEEERGTNISAVLAALQLWKSQEAEDLGLNEETYEMSFNKASLLAGKGLLKEALEELERAERLCKESLDEEDDEEMELGVIRVQKGYILQLMGKNDEALALYNQVVKARPGEVGLLAVASNNIVSLNKDQNVFDSKKKIKATQANGLENKLTKHQQNILNYNRCLFYLYTNQFDNCRKQLKKLEGKEAEDTLAVIEAALFSREKRPEKATDCLEEFISEGNASVYVNLSLAQLYLTQGNVRKACDTLKTLGDTQYAPGVVSTLVALYTNIDDVDSALEVLDAAVDWYKMQEGAQKELNTLLRESTDFKMAHGQSQAATALLEDLRNANPDDIKTLAQLISAYSKFDAKRAQDLAELLSLATPFRLSQELPPVEELAGNIDVDALETTPLSVTSRQLKRGVVTSPTEEAAAVEAEAPGVIKKKKKKRKPKLPKNYDPSATPDPERWLPMRERSTFRARKKYKKQGGVGKGTQGATTGASEMDASGPSSPKPGSNSSSTPASPAPPKQQGPRQQKPSQSGARKKQNKKKKKGGW</sequence>
<dbReference type="Pfam" id="PF08492">
    <property type="entry name" value="SRP72"/>
    <property type="match status" value="1"/>
</dbReference>
<reference evidence="15" key="1">
    <citation type="submission" date="2021-10" db="EMBL/GenBank/DDBJ databases">
        <title>Tropical sea cucumber genome reveals ecological adaptation and Cuvierian tubules defense mechanism.</title>
        <authorList>
            <person name="Chen T."/>
        </authorList>
    </citation>
    <scope>NUCLEOTIDE SEQUENCE</scope>
    <source>
        <strain evidence="15">Nanhai2018</strain>
        <tissue evidence="15">Muscle</tissue>
    </source>
</reference>
<evidence type="ECO:0000256" key="7">
    <source>
        <dbReference type="ARBA" id="ARBA00022803"/>
    </source>
</evidence>
<dbReference type="AlphaFoldDB" id="A0A9Q0YPU1"/>
<accession>A0A9Q0YPU1</accession>
<comment type="caution">
    <text evidence="15">The sequence shown here is derived from an EMBL/GenBank/DDBJ whole genome shotgun (WGS) entry which is preliminary data.</text>
</comment>
<dbReference type="EMBL" id="JAIZAY010000017">
    <property type="protein sequence ID" value="KAJ8026302.1"/>
    <property type="molecule type" value="Genomic_DNA"/>
</dbReference>
<dbReference type="GO" id="GO:0008312">
    <property type="term" value="F:7S RNA binding"/>
    <property type="evidence" value="ECO:0007669"/>
    <property type="project" value="InterPro"/>
</dbReference>
<dbReference type="Pfam" id="PF17004">
    <property type="entry name" value="SRP_TPR_like"/>
    <property type="match status" value="1"/>
</dbReference>
<feature type="coiled-coil region" evidence="12">
    <location>
        <begin position="191"/>
        <end position="218"/>
    </location>
</feature>
<dbReference type="InterPro" id="IPR011990">
    <property type="entry name" value="TPR-like_helical_dom_sf"/>
</dbReference>
<evidence type="ECO:0000256" key="5">
    <source>
        <dbReference type="ARBA" id="ARBA00022490"/>
    </source>
</evidence>
<comment type="similarity">
    <text evidence="3 11">Belongs to the SRP72 family.</text>
</comment>
<evidence type="ECO:0000256" key="13">
    <source>
        <dbReference type="SAM" id="MobiDB-lite"/>
    </source>
</evidence>
<keyword evidence="16" id="KW-1185">Reference proteome</keyword>
<dbReference type="GO" id="GO:0006614">
    <property type="term" value="P:SRP-dependent cotranslational protein targeting to membrane"/>
    <property type="evidence" value="ECO:0007669"/>
    <property type="project" value="UniProtKB-UniRule"/>
</dbReference>
<keyword evidence="10 11" id="KW-0687">Ribonucleoprotein</keyword>
<dbReference type="InterPro" id="IPR013699">
    <property type="entry name" value="Signal_recog_part_SRP72_RNA-bd"/>
</dbReference>
<feature type="compositionally biased region" description="Low complexity" evidence="13">
    <location>
        <begin position="648"/>
        <end position="659"/>
    </location>
</feature>
<evidence type="ECO:0000256" key="8">
    <source>
        <dbReference type="ARBA" id="ARBA00022824"/>
    </source>
</evidence>
<evidence type="ECO:0000256" key="12">
    <source>
        <dbReference type="SAM" id="Coils"/>
    </source>
</evidence>
<proteinExistence type="inferred from homology"/>
<evidence type="ECO:0000313" key="16">
    <source>
        <dbReference type="Proteomes" id="UP001152320"/>
    </source>
</evidence>
<dbReference type="SMART" id="SM00028">
    <property type="entry name" value="TPR"/>
    <property type="match status" value="3"/>
</dbReference>
<feature type="region of interest" description="Disordered" evidence="13">
    <location>
        <begin position="560"/>
        <end position="673"/>
    </location>
</feature>
<evidence type="ECO:0000256" key="9">
    <source>
        <dbReference type="ARBA" id="ARBA00023135"/>
    </source>
</evidence>
<evidence type="ECO:0000256" key="2">
    <source>
        <dbReference type="ARBA" id="ARBA00004496"/>
    </source>
</evidence>